<evidence type="ECO:0008006" key="5">
    <source>
        <dbReference type="Google" id="ProtNLM"/>
    </source>
</evidence>
<name>A0ABP9EK43_9ACTN</name>
<feature type="region of interest" description="Disordered" evidence="1">
    <location>
        <begin position="126"/>
        <end position="151"/>
    </location>
</feature>
<evidence type="ECO:0000313" key="3">
    <source>
        <dbReference type="EMBL" id="GAA4881438.1"/>
    </source>
</evidence>
<dbReference type="EMBL" id="BAABIS010000001">
    <property type="protein sequence ID" value="GAA4881438.1"/>
    <property type="molecule type" value="Genomic_DNA"/>
</dbReference>
<accession>A0ABP9EK43</accession>
<keyword evidence="2" id="KW-1133">Transmembrane helix</keyword>
<sequence>MYGPDPTPPGPSRAVRAWTMAARIVLAAVSLASLGMLAWVPMLWPALVHRRVRDWLLFAGTGVASVGGMALVGTADDWRTTVGMVFLLGNAVFVSAYVLAVRLRPRPGATAGTLPHRPAWPDAALPDPARAVPAPVPPAYPPAAVPPPQDRIGQVRAGLDELSSYLQRQDRP</sequence>
<feature type="compositionally biased region" description="Pro residues" evidence="1">
    <location>
        <begin position="134"/>
        <end position="149"/>
    </location>
</feature>
<dbReference type="RefSeq" id="WP_345701126.1">
    <property type="nucleotide sequence ID" value="NZ_BAABIS010000001.1"/>
</dbReference>
<evidence type="ECO:0000256" key="1">
    <source>
        <dbReference type="SAM" id="MobiDB-lite"/>
    </source>
</evidence>
<feature type="transmembrane region" description="Helical" evidence="2">
    <location>
        <begin position="55"/>
        <end position="75"/>
    </location>
</feature>
<feature type="transmembrane region" description="Helical" evidence="2">
    <location>
        <begin position="81"/>
        <end position="100"/>
    </location>
</feature>
<evidence type="ECO:0000313" key="4">
    <source>
        <dbReference type="Proteomes" id="UP001501752"/>
    </source>
</evidence>
<proteinExistence type="predicted"/>
<keyword evidence="2" id="KW-0472">Membrane</keyword>
<gene>
    <name evidence="3" type="ORF">GCM10023235_72160</name>
</gene>
<feature type="transmembrane region" description="Helical" evidence="2">
    <location>
        <begin position="20"/>
        <end position="43"/>
    </location>
</feature>
<dbReference type="Proteomes" id="UP001501752">
    <property type="component" value="Unassembled WGS sequence"/>
</dbReference>
<organism evidence="3 4">
    <name type="scientific">Kitasatospora terrestris</name>
    <dbReference type="NCBI Taxonomy" id="258051"/>
    <lineage>
        <taxon>Bacteria</taxon>
        <taxon>Bacillati</taxon>
        <taxon>Actinomycetota</taxon>
        <taxon>Actinomycetes</taxon>
        <taxon>Kitasatosporales</taxon>
        <taxon>Streptomycetaceae</taxon>
        <taxon>Kitasatospora</taxon>
    </lineage>
</organism>
<comment type="caution">
    <text evidence="3">The sequence shown here is derived from an EMBL/GenBank/DDBJ whole genome shotgun (WGS) entry which is preliminary data.</text>
</comment>
<protein>
    <recommendedName>
        <fullName evidence="5">Integral membrane protein</fullName>
    </recommendedName>
</protein>
<reference evidence="4" key="1">
    <citation type="journal article" date="2019" name="Int. J. Syst. Evol. Microbiol.">
        <title>The Global Catalogue of Microorganisms (GCM) 10K type strain sequencing project: providing services to taxonomists for standard genome sequencing and annotation.</title>
        <authorList>
            <consortium name="The Broad Institute Genomics Platform"/>
            <consortium name="The Broad Institute Genome Sequencing Center for Infectious Disease"/>
            <person name="Wu L."/>
            <person name="Ma J."/>
        </authorList>
    </citation>
    <scope>NUCLEOTIDE SEQUENCE [LARGE SCALE GENOMIC DNA]</scope>
    <source>
        <strain evidence="4">JCM 13006</strain>
    </source>
</reference>
<keyword evidence="4" id="KW-1185">Reference proteome</keyword>
<evidence type="ECO:0000256" key="2">
    <source>
        <dbReference type="SAM" id="Phobius"/>
    </source>
</evidence>
<keyword evidence="2" id="KW-0812">Transmembrane</keyword>